<dbReference type="InterPro" id="IPR045670">
    <property type="entry name" value="DUF5916"/>
</dbReference>
<reference evidence="2 3" key="2">
    <citation type="journal article" date="2016" name="Int. J. Syst. Evol. Microbiol.">
        <title>Flavisolibacter tropicus sp. nov., isolated from tropical soil.</title>
        <authorList>
            <person name="Lee J.J."/>
            <person name="Kang M.S."/>
            <person name="Kim G.S."/>
            <person name="Lee C.S."/>
            <person name="Lim S."/>
            <person name="Lee J."/>
            <person name="Roh S.H."/>
            <person name="Kang H."/>
            <person name="Ha J.M."/>
            <person name="Bae S."/>
            <person name="Jung H.Y."/>
            <person name="Kim M.K."/>
        </authorList>
    </citation>
    <scope>NUCLEOTIDE SEQUENCE [LARGE SCALE GENOMIC DNA]</scope>
    <source>
        <strain evidence="2 3">LCS9</strain>
    </source>
</reference>
<keyword evidence="3" id="KW-1185">Reference proteome</keyword>
<dbReference type="AlphaFoldDB" id="A0A172U3D0"/>
<accession>A0A172U3D0</accession>
<evidence type="ECO:0000259" key="1">
    <source>
        <dbReference type="Pfam" id="PF19313"/>
    </source>
</evidence>
<dbReference type="OrthoDB" id="9786766at2"/>
<protein>
    <recommendedName>
        <fullName evidence="1">DUF5916 domain-containing protein</fullName>
    </recommendedName>
</protein>
<dbReference type="PATRIC" id="fig|1492898.3.peg.4838"/>
<proteinExistence type="predicted"/>
<gene>
    <name evidence="2" type="ORF">SY85_22310</name>
</gene>
<name>A0A172U3D0_9BACT</name>
<reference evidence="3" key="1">
    <citation type="submission" date="2015-01" db="EMBL/GenBank/DDBJ databases">
        <title>Flavisolibacter sp./LCS9/ whole genome sequencing.</title>
        <authorList>
            <person name="Kim M.K."/>
            <person name="Srinivasan S."/>
            <person name="Lee J.-J."/>
        </authorList>
    </citation>
    <scope>NUCLEOTIDE SEQUENCE [LARGE SCALE GENOMIC DNA]</scope>
    <source>
        <strain evidence="3">LCS9</strain>
    </source>
</reference>
<dbReference type="STRING" id="1492898.SY85_22310"/>
<dbReference type="SUPFAM" id="SSF49344">
    <property type="entry name" value="CBD9-like"/>
    <property type="match status" value="1"/>
</dbReference>
<feature type="domain" description="DUF5916" evidence="1">
    <location>
        <begin position="228"/>
        <end position="814"/>
    </location>
</feature>
<dbReference type="EMBL" id="CP011390">
    <property type="protein sequence ID" value="ANE53668.1"/>
    <property type="molecule type" value="Genomic_DNA"/>
</dbReference>
<organism evidence="2 3">
    <name type="scientific">Flavisolibacter tropicus</name>
    <dbReference type="NCBI Taxonomy" id="1492898"/>
    <lineage>
        <taxon>Bacteria</taxon>
        <taxon>Pseudomonadati</taxon>
        <taxon>Bacteroidota</taxon>
        <taxon>Chitinophagia</taxon>
        <taxon>Chitinophagales</taxon>
        <taxon>Chitinophagaceae</taxon>
        <taxon>Flavisolibacter</taxon>
    </lineage>
</organism>
<evidence type="ECO:0000313" key="2">
    <source>
        <dbReference type="EMBL" id="ANE53668.1"/>
    </source>
</evidence>
<sequence>MFVLLLGTCFNVRAFAQNVSRELSATRSVGPIKVDGILNETAWKEALPATHFIESRPYVGKAESEVNKTVVYLLYDAYAIYVGGTCYEPSKDSISRELVGRDKLGINDFISVAFDLYNDKINGVGFFVTPYGEQYDAKYSNSGDEDGSWNAVWDSEAKVHQDGWSFEMRIPYSALRYSKQPVQNWGLQITRRRTKAGQQLVWNPINPEINGFLNQAGMWKGIQVTKAPVRLSFSPYIASYINHNGTVDANRTSSSLTGGMDVKYGISQSFTLDMTLVPDFGQVKSDNKVLNLSPFEVRYEENRSFFTEGTELFNKGDLFYSRRIGQQPIHYYAIQDPLREEDHVQDNEVIISNPTESKLVNATKVSGRLHKGLGIGVFNAITQPMYAIVENDRGEKRKILTDPLTNYNITVLDQTLKGNSSISFINTNVSRAGKDYDANVSSALLNLNNKHNTFNFFGNFSLSKLFYPDYTLSGYAHTIRLAKTSGRFLVNVTQDLQDQKYNKNDLGINNTNNYLDHNLGISYNWWKPTSWYNQLSINSNAAYSRRYLQNDFQRFQVYFFVSAQLKNLWGVGSYVSYNPEGHDYYESRNGSLFINTASVGLHGWVETNRAKKYNGNAYYWVYIDKLFKARRYEFGLAHQYRFSDKFSLSQGINYYPYFNEAGYYSNYSNPGSWRTMPVLLFSKRDRNTVENTFQAKYNFNKRSGISLRVRHYWSQVEHKAFFDLKENGLLEPTVVQDVEVRNQNQNFFNIDMAYSMQFAPGSFINIVWKEASTTYNDLISSSYFSNFKSTVSVPQINNLSVKILYYLDCLALKKRRKLN</sequence>
<evidence type="ECO:0000313" key="3">
    <source>
        <dbReference type="Proteomes" id="UP000077177"/>
    </source>
</evidence>
<dbReference type="Pfam" id="PF19313">
    <property type="entry name" value="DUF5916"/>
    <property type="match status" value="1"/>
</dbReference>
<dbReference type="CDD" id="cd09618">
    <property type="entry name" value="CBM9_like_2"/>
    <property type="match status" value="1"/>
</dbReference>
<dbReference type="Gene3D" id="2.60.40.1190">
    <property type="match status" value="1"/>
</dbReference>
<dbReference type="KEGG" id="fla:SY85_22310"/>
<dbReference type="Proteomes" id="UP000077177">
    <property type="component" value="Chromosome"/>
</dbReference>